<feature type="region of interest" description="Disordered" evidence="1">
    <location>
        <begin position="1053"/>
        <end position="1108"/>
    </location>
</feature>
<proteinExistence type="predicted"/>
<gene>
    <name evidence="2" type="ORF">EYG76_03585</name>
</gene>
<sequence>MNYDEIIELHDYFQPVYDLENEVRSYWKQFITNEKFERVLLETINSLESNEPKDRKSIWLQGTYGTGKTHATAVVKHILFDSFHEIEDFIENLDEQIKFKIKNFRKSKRVFPVVLKGTYSISNSRTLALVIEKGVKNALKKEGIELVTKTDFDKMIAKLESDIINWESIFKGTELEIYGTKEDIIYKLKQGNVEILTKIENILSEKGMHFSTGNITDWLIEVRNELKNRGITDHIIIYWDEFTGILESCKDTSILIEIQNIAELSINKGVYLFIVTHKRPYHTNILREDVEKILGRFKVLDYSMESITTYHIINATIRKKDKEKLDKIKNIHIDSIKYLIEKIAKNEGLNVQRSLGDIFPIHPYTAYLATFIARSIGSTQRSIFNFLYDEKNGFKGFIKKNPGENGEIFLTVDYLWDFFYEEFERMESEKVHTVLEKFKLYRDTLREKGEEYLSVFKGILLLNILYRYIEVGESSLVVPSESNIMDLFKGAIDTKDLISILSYIDDRQIINKTPDNLYLITSSGLPLKEIEVEKNRLRGEYSTIDRILNSEQKKKLEKVLGTSVNRDIELVIMDASLNKHLIRKKIEKAFNKDYTINLCLFFGKNEQEIPQVKELLKEISYDDDLKDIIFVVSEVTLEDKIFERFIEYKARATVADKHNYSEERKINEEYAKKIIDNWIDRIKSGYVQWFLRNETGKELMYNLSRKINEELSMKIFTYGLDNIEGVQGNKNIWAHKKSNKAAEIFLFANGREDIEERTVSYPYRYLRGILKDNNGEYIVDANLRIKENVHEDHPLKKMYLEIKRTLEKERNKGVFNLGDTLRFLTKPPYGLYSNMVNMGAISFIMREYIGKLFETGTGISIQRELMRDKILTLFDYWEKGKHKGKLEVRFGTEDEEKLTKILSNLFNLGDVKSLNDARWGVRKWIKEKGFPIWAFKFAEGISESTKWAIDTIFELIQLSDRELTYEKIEKYLSTIGEVEYDLDVLINRENPERLFKEWLANIERVEISPEEIDEVIDYIRKNMQEEVASWIEDKVREKVKDWYIKKLNNRKNTEEKRTSYREDGFGEEKVRDRHNKNKEGTINQPPAKEPSDPSYSTPKEKVESIEEQIRKCSPEKLREILIEVTKKYPDVKEIIEKYIENA</sequence>
<dbReference type="AlphaFoldDB" id="A0A832YSG2"/>
<dbReference type="SUPFAM" id="SSF52540">
    <property type="entry name" value="P-loop containing nucleoside triphosphate hydrolases"/>
    <property type="match status" value="1"/>
</dbReference>
<organism evidence="2 3">
    <name type="scientific">Methanothermococcus okinawensis</name>
    <dbReference type="NCBI Taxonomy" id="155863"/>
    <lineage>
        <taxon>Archaea</taxon>
        <taxon>Methanobacteriati</taxon>
        <taxon>Methanobacteriota</taxon>
        <taxon>Methanomada group</taxon>
        <taxon>Methanococci</taxon>
        <taxon>Methanococcales</taxon>
        <taxon>Methanococcaceae</taxon>
        <taxon>Methanothermococcus</taxon>
    </lineage>
</organism>
<evidence type="ECO:0000256" key="1">
    <source>
        <dbReference type="SAM" id="MobiDB-lite"/>
    </source>
</evidence>
<dbReference type="InterPro" id="IPR027417">
    <property type="entry name" value="P-loop_NTPase"/>
</dbReference>
<protein>
    <submittedName>
        <fullName evidence="2">Uncharacterized protein</fullName>
    </submittedName>
</protein>
<name>A0A832YSG2_9EURY</name>
<feature type="compositionally biased region" description="Basic and acidic residues" evidence="1">
    <location>
        <begin position="1053"/>
        <end position="1071"/>
    </location>
</feature>
<dbReference type="Proteomes" id="UP000605144">
    <property type="component" value="Unassembled WGS sequence"/>
</dbReference>
<evidence type="ECO:0000313" key="2">
    <source>
        <dbReference type="EMBL" id="HIP17368.1"/>
    </source>
</evidence>
<feature type="compositionally biased region" description="Basic and acidic residues" evidence="1">
    <location>
        <begin position="1098"/>
        <end position="1108"/>
    </location>
</feature>
<dbReference type="EMBL" id="DQSV01000071">
    <property type="protein sequence ID" value="HIP17368.1"/>
    <property type="molecule type" value="Genomic_DNA"/>
</dbReference>
<comment type="caution">
    <text evidence="2">The sequence shown here is derived from an EMBL/GenBank/DDBJ whole genome shotgun (WGS) entry which is preliminary data.</text>
</comment>
<evidence type="ECO:0000313" key="3">
    <source>
        <dbReference type="Proteomes" id="UP000605144"/>
    </source>
</evidence>
<reference evidence="2" key="1">
    <citation type="journal article" date="2020" name="ISME J.">
        <title>Gammaproteobacteria mediating utilization of methyl-, sulfur- and petroleum organic compounds in deep ocean hydrothermal plumes.</title>
        <authorList>
            <person name="Zhou Z."/>
            <person name="Liu Y."/>
            <person name="Pan J."/>
            <person name="Cron B.R."/>
            <person name="Toner B.M."/>
            <person name="Anantharaman K."/>
            <person name="Breier J.A."/>
            <person name="Dick G.J."/>
            <person name="Li M."/>
        </authorList>
    </citation>
    <scope>NUCLEOTIDE SEQUENCE</scope>
    <source>
        <strain evidence="2">SZUA-1385</strain>
    </source>
</reference>
<accession>A0A832YSG2</accession>